<proteinExistence type="predicted"/>
<evidence type="ECO:0000313" key="1">
    <source>
        <dbReference type="EMBL" id="CAD8172114.1"/>
    </source>
</evidence>
<protein>
    <submittedName>
        <fullName evidence="1">Uncharacterized protein</fullName>
    </submittedName>
</protein>
<accession>A0A8S1V5S7</accession>
<gene>
    <name evidence="1" type="ORF">PPENT_87.1.T0560092</name>
</gene>
<keyword evidence="2" id="KW-1185">Reference proteome</keyword>
<evidence type="ECO:0000313" key="2">
    <source>
        <dbReference type="Proteomes" id="UP000689195"/>
    </source>
</evidence>
<dbReference type="Proteomes" id="UP000689195">
    <property type="component" value="Unassembled WGS sequence"/>
</dbReference>
<organism evidence="1 2">
    <name type="scientific">Paramecium pentaurelia</name>
    <dbReference type="NCBI Taxonomy" id="43138"/>
    <lineage>
        <taxon>Eukaryota</taxon>
        <taxon>Sar</taxon>
        <taxon>Alveolata</taxon>
        <taxon>Ciliophora</taxon>
        <taxon>Intramacronucleata</taxon>
        <taxon>Oligohymenophorea</taxon>
        <taxon>Peniculida</taxon>
        <taxon>Parameciidae</taxon>
        <taxon>Paramecium</taxon>
    </lineage>
</organism>
<dbReference type="AlphaFoldDB" id="A0A8S1V5S7"/>
<reference evidence="1" key="1">
    <citation type="submission" date="2021-01" db="EMBL/GenBank/DDBJ databases">
        <authorList>
            <consortium name="Genoscope - CEA"/>
            <person name="William W."/>
        </authorList>
    </citation>
    <scope>NUCLEOTIDE SEQUENCE</scope>
</reference>
<dbReference type="EMBL" id="CAJJDO010000056">
    <property type="protein sequence ID" value="CAD8172114.1"/>
    <property type="molecule type" value="Genomic_DNA"/>
</dbReference>
<sequence>MDDQYSELAFDCVENSLKILDNFKNQTLLSQKLNQLNQKIWCFNSLFNELYKMSIKTIVSLIKNFRLQIPRCYGYKKRQDISIINYLKLGWNLENWRGLAKYTVQEREYFYIYLNIYEEMQSCIDIDFQIIISRLQLNNIY</sequence>
<comment type="caution">
    <text evidence="1">The sequence shown here is derived from an EMBL/GenBank/DDBJ whole genome shotgun (WGS) entry which is preliminary data.</text>
</comment>
<name>A0A8S1V5S7_9CILI</name>